<name>A0A7H9HX97_9SACH</name>
<dbReference type="GO" id="GO:0017056">
    <property type="term" value="F:structural constituent of nuclear pore"/>
    <property type="evidence" value="ECO:0007669"/>
    <property type="project" value="TreeGrafter"/>
</dbReference>
<evidence type="ECO:0000256" key="2">
    <source>
        <dbReference type="ARBA" id="ARBA00005892"/>
    </source>
</evidence>
<dbReference type="InterPro" id="IPR021827">
    <property type="entry name" value="Nup186/Nup192/Nup205"/>
</dbReference>
<dbReference type="GO" id="GO:0044611">
    <property type="term" value="C:nuclear pore inner ring"/>
    <property type="evidence" value="ECO:0007669"/>
    <property type="project" value="TreeGrafter"/>
</dbReference>
<evidence type="ECO:0000256" key="1">
    <source>
        <dbReference type="ARBA" id="ARBA00004123"/>
    </source>
</evidence>
<organism evidence="5 6">
    <name type="scientific">Torulaspora globosa</name>
    <dbReference type="NCBI Taxonomy" id="48254"/>
    <lineage>
        <taxon>Eukaryota</taxon>
        <taxon>Fungi</taxon>
        <taxon>Dikarya</taxon>
        <taxon>Ascomycota</taxon>
        <taxon>Saccharomycotina</taxon>
        <taxon>Saccharomycetes</taxon>
        <taxon>Saccharomycetales</taxon>
        <taxon>Saccharomycetaceae</taxon>
        <taxon>Torulaspora</taxon>
    </lineage>
</organism>
<evidence type="ECO:0000313" key="6">
    <source>
        <dbReference type="Proteomes" id="UP000510647"/>
    </source>
</evidence>
<reference evidence="5 6" key="1">
    <citation type="submission" date="2020-06" db="EMBL/GenBank/DDBJ databases">
        <title>The yeast mating-type switching endonuclease HO is a domesticated member of an unorthodox homing genetic element family.</title>
        <authorList>
            <person name="Coughlan A.Y."/>
            <person name="Lombardi L."/>
            <person name="Braun-Galleani S."/>
            <person name="Martos A.R."/>
            <person name="Galeote V."/>
            <person name="Bigey F."/>
            <person name="Dequin S."/>
            <person name="Byrne K.P."/>
            <person name="Wolfe K.H."/>
        </authorList>
    </citation>
    <scope>NUCLEOTIDE SEQUENCE [LARGE SCALE GENOMIC DNA]</scope>
    <source>
        <strain evidence="5 6">CBS2947</strain>
    </source>
</reference>
<keyword evidence="6" id="KW-1185">Reference proteome</keyword>
<keyword evidence="4" id="KW-0539">Nucleus</keyword>
<keyword evidence="3" id="KW-0813">Transport</keyword>
<evidence type="ECO:0000313" key="5">
    <source>
        <dbReference type="EMBL" id="QLQ81022.1"/>
    </source>
</evidence>
<dbReference type="GO" id="GO:0006999">
    <property type="term" value="P:nuclear pore organization"/>
    <property type="evidence" value="ECO:0007669"/>
    <property type="project" value="TreeGrafter"/>
</dbReference>
<evidence type="ECO:0008006" key="7">
    <source>
        <dbReference type="Google" id="ProtNLM"/>
    </source>
</evidence>
<evidence type="ECO:0000256" key="4">
    <source>
        <dbReference type="ARBA" id="ARBA00023242"/>
    </source>
</evidence>
<dbReference type="OrthoDB" id="2019644at2759"/>
<proteinExistence type="inferred from homology"/>
<comment type="similarity">
    <text evidence="2">Belongs to the NUP186/NUP192/NUP205 family.</text>
</comment>
<protein>
    <recommendedName>
        <fullName evidence="7">Nucleoporin</fullName>
    </recommendedName>
</protein>
<accession>A0A7H9HX97</accession>
<dbReference type="PANTHER" id="PTHR31344:SF0">
    <property type="entry name" value="NUCLEAR PORE COMPLEX PROTEIN NUP205"/>
    <property type="match status" value="1"/>
</dbReference>
<dbReference type="Proteomes" id="UP000510647">
    <property type="component" value="Chromosome 5"/>
</dbReference>
<dbReference type="PANTHER" id="PTHR31344">
    <property type="entry name" value="NUCLEAR PORE COMPLEX PROTEIN NUP205"/>
    <property type="match status" value="1"/>
</dbReference>
<sequence length="1663" mass="188524">MNWSSGKFESLYNGIESSQFDRKLFDEILPDLQDLNLNHDKSKNSSSRSQLEKGEVTFSDGSIYKINQEFMSAAIAVSDELNLDEIVVCEMMINDTSGKSSENGEELSLINRAKVNYFMRRQYILQITAFLINCVEREDPLYMELLANGKLITNALKAFQFIHSQLADIKQLISKAKILDSYHALEKRNVKFKRDFLLKEYDILGQILCGLMIKGDYLTRELLMNLMNHVCEMQSNDFFIVYYLPAIFCAFGNLDKLPDKDVRSIHDQFIKDLKSEEIYTKPIKVSLIFVFLSYFIGWCKSDPSERADTVDFTVAVDEPMTRAVEYGAMEQLLIFAAETSMVEKDASLGLYYDVRSLLERHLPRLIPIQLLDIDTTTQQQQPQIHNNASDSTYISSNNHDAKDREFECVILSEATESFFLTMFHDVLRSIIADCAFLLTKIKDAEEDSLLSGEDLNLDEIALRADLERFFLTIYYFYSSRPDYGKLFWEDKESNAYGFIEWSAKCQDSLMKSCFYLMISSLSCGLENSLSVYHYFVANDNVTWDLMAQSIKDYIVKICNLTARVQQRQPKREPEEVDSSLVALEDGLNEEAVIFISSLFTLIGSVANNIEEEIKTKLSKLYTEPLFEFAKLETPLIGACLKTLSHLVPCSEVERSSFWYSLDSFIFKTGQPTMVPDSYRSIFMSKFTNFSEVVGFLSLFRKLLVTEPKSEHETYTAFGKLAFPSTLGRGYRKVGINPYFDYILQEVLVNSDQLHDSLKTRYIQSQILHIMDEALLSFDYNVILNSIAASANLDKLVSVGNFATYIQECPATIVFNYIFTEKVYKRIFDIVSIGIDDIHIELDGGNEQLKLINMSLKVLNIILDYQGPYIEEFVPLVNKQGNTSYYIPKDFGLHGLRSFYDAIFFNLSVVAHLGLYVGLNNFDVALNSVRLLGKLAAHYPGENSPFATKNTLLTIFDSVDESARIKDSFISQIERTIDCEEALTLKIEILDFIRMNLPATEANVSISHLLLGFQVSNVISTGPNLSTFINSDNSLLHSVVNLMEASLHNVDRYSIDYAPMRLAASSLSIIMMLCRNSLTSHLALDYFVEHQLFELLIRLDPQADVNTLWNGRVFSVKQEAEFKQSESLGALLSFLNFRTELLQYLSLSIHRLASSGRGSQIRAHTDLLISNTLYSARVFSLISSLNYGDMLHHTVHLDGLRFFKDLPIKLDLVTSTKSCFGHIYDLSPIDSLASLSWRVKSNHNTDSLSSSPEALKELDVIHTTITSVLARQSFVKGQLSILHSWAQLVEIIASDGELSSMDRSNFILEVFGAIIPKINDYIEFDVSFSEELVSLAVLLFEVYQKDRMSIDGFQTIDNRLYNLFKTCIHGINSPLSSFSIRSNFYLLANSYLVLALRDTKLARQILQDLKMGSEVLVEVISRDAIYGQGTNRITSIFLLDSLVRLGDINKENFILDFLMKKTQLLLIIRSLKNINVFLASPQSNVSIDDLLYELTAFKSVTYLLIRIAENRNGAQALIQNKLFQVIEDCSALQLDPDLGLDLVINELSAQNSGLLSINVSLDNPLFLGEDAYGISLFELIVPIFQLLAAVLLSMGSANLRVISDVKNVLMKFRKLSVGIMKRDALKDMNEKYSLTGVSLEGQDRMVRLIVLLCTLTGYRGEETI</sequence>
<evidence type="ECO:0000256" key="3">
    <source>
        <dbReference type="ARBA" id="ARBA00022448"/>
    </source>
</evidence>
<comment type="subcellular location">
    <subcellularLocation>
        <location evidence="1">Nucleus</location>
    </subcellularLocation>
</comment>
<dbReference type="Pfam" id="PF11894">
    <property type="entry name" value="Nup192"/>
    <property type="match status" value="1"/>
</dbReference>
<dbReference type="EMBL" id="CP059271">
    <property type="protein sequence ID" value="QLQ81022.1"/>
    <property type="molecule type" value="Genomic_DNA"/>
</dbReference>
<gene>
    <name evidence="5" type="ORF">HG537_0E03770</name>
</gene>